<proteinExistence type="predicted"/>
<sequence>MTNHTSILNGINNFVSVKFFYLLWLSLLVSFSTFAQKNQAWEEIQRLLSAQEKAWNEGNIEVFMQGYWKSDSLKFIGKNGVTQGWKSTYERYLKTYPDRATMGTLKFDIVHHEQMDKKVYFVIGKWHLKRSEDKGDIGGFFSLIFRKIKGKWLIVVDHTS</sequence>
<reference evidence="2 3" key="1">
    <citation type="submission" date="2016-10" db="EMBL/GenBank/DDBJ databases">
        <authorList>
            <person name="de Groot N.N."/>
        </authorList>
    </citation>
    <scope>NUCLEOTIDE SEQUENCE [LARGE SCALE GENOMIC DNA]</scope>
    <source>
        <strain>GEY</strain>
        <strain evidence="3">DSM 9560</strain>
    </source>
</reference>
<dbReference type="AlphaFoldDB" id="A0A1I2HUF5"/>
<evidence type="ECO:0000259" key="1">
    <source>
        <dbReference type="Pfam" id="PF14534"/>
    </source>
</evidence>
<dbReference type="Pfam" id="PF14534">
    <property type="entry name" value="DUF4440"/>
    <property type="match status" value="1"/>
</dbReference>
<keyword evidence="3" id="KW-1185">Reference proteome</keyword>
<dbReference type="EMBL" id="FONY01000026">
    <property type="protein sequence ID" value="SFF33033.1"/>
    <property type="molecule type" value="Genomic_DNA"/>
</dbReference>
<name>A0A1I2HUF5_9BACT</name>
<dbReference type="InterPro" id="IPR032710">
    <property type="entry name" value="NTF2-like_dom_sf"/>
</dbReference>
<dbReference type="Proteomes" id="UP000199513">
    <property type="component" value="Unassembled WGS sequence"/>
</dbReference>
<evidence type="ECO:0000313" key="3">
    <source>
        <dbReference type="Proteomes" id="UP000199513"/>
    </source>
</evidence>
<dbReference type="OrthoDB" id="120856at2"/>
<feature type="domain" description="DUF4440" evidence="1">
    <location>
        <begin position="44"/>
        <end position="154"/>
    </location>
</feature>
<evidence type="ECO:0000313" key="2">
    <source>
        <dbReference type="EMBL" id="SFF33033.1"/>
    </source>
</evidence>
<dbReference type="SUPFAM" id="SSF54427">
    <property type="entry name" value="NTF2-like"/>
    <property type="match status" value="1"/>
</dbReference>
<protein>
    <recommendedName>
        <fullName evidence="1">DUF4440 domain-containing protein</fullName>
    </recommendedName>
</protein>
<dbReference type="RefSeq" id="WP_091547038.1">
    <property type="nucleotide sequence ID" value="NZ_FONY01000026.1"/>
</dbReference>
<dbReference type="InterPro" id="IPR027843">
    <property type="entry name" value="DUF4440"/>
</dbReference>
<organism evidence="2 3">
    <name type="scientific">Thermoflexibacter ruber</name>
    <dbReference type="NCBI Taxonomy" id="1003"/>
    <lineage>
        <taxon>Bacteria</taxon>
        <taxon>Pseudomonadati</taxon>
        <taxon>Bacteroidota</taxon>
        <taxon>Cytophagia</taxon>
        <taxon>Cytophagales</taxon>
        <taxon>Thermoflexibacteraceae</taxon>
        <taxon>Thermoflexibacter</taxon>
    </lineage>
</organism>
<gene>
    <name evidence="2" type="ORF">SAMN04488541_102633</name>
</gene>
<dbReference type="Gene3D" id="3.10.450.50">
    <property type="match status" value="1"/>
</dbReference>
<dbReference type="STRING" id="1003.SAMN04488541_102633"/>
<accession>A0A1I2HUF5</accession>